<reference evidence="3" key="1">
    <citation type="journal article" date="2019" name="Int. J. Syst. Evol. Microbiol.">
        <title>The Global Catalogue of Microorganisms (GCM) 10K type strain sequencing project: providing services to taxonomists for standard genome sequencing and annotation.</title>
        <authorList>
            <consortium name="The Broad Institute Genomics Platform"/>
            <consortium name="The Broad Institute Genome Sequencing Center for Infectious Disease"/>
            <person name="Wu L."/>
            <person name="Ma J."/>
        </authorList>
    </citation>
    <scope>NUCLEOTIDE SEQUENCE [LARGE SCALE GENOMIC DNA]</scope>
    <source>
        <strain evidence="3">CGMCC 1.12778</strain>
    </source>
</reference>
<sequence>MTWLKKGEEFDLECASAELSDAAYRTHSEGLSYAMSRENDGVFLEREVKRFAESGRAAEAVQELIDAGFWTKLSGGRLKIVHHINEQLSAAYLADKRKTNAARQQRKRETDNLIAQGYTRAEAEAVVKGRASSEVSAKEAVTAPVTRDVTSEATRDPEQSRAELNRAEQSGKEAFNNTSTSDLSADSQIQGDLTQTVNDAWDLNFGSCEHEPVVNGGPGCMQHDGSPAGDCKGCQRAAEREKGLVAS</sequence>
<evidence type="ECO:0000256" key="1">
    <source>
        <dbReference type="SAM" id="MobiDB-lite"/>
    </source>
</evidence>
<keyword evidence="3" id="KW-1185">Reference proteome</keyword>
<feature type="region of interest" description="Disordered" evidence="1">
    <location>
        <begin position="130"/>
        <end position="187"/>
    </location>
</feature>
<name>A0ABQ2B2C5_9MICC</name>
<dbReference type="Proteomes" id="UP000643279">
    <property type="component" value="Unassembled WGS sequence"/>
</dbReference>
<gene>
    <name evidence="2" type="ORF">GCM10007170_46460</name>
</gene>
<evidence type="ECO:0000313" key="2">
    <source>
        <dbReference type="EMBL" id="GGI03147.1"/>
    </source>
</evidence>
<evidence type="ECO:0000313" key="3">
    <source>
        <dbReference type="Proteomes" id="UP000643279"/>
    </source>
</evidence>
<feature type="compositionally biased region" description="Basic and acidic residues" evidence="1">
    <location>
        <begin position="149"/>
        <end position="171"/>
    </location>
</feature>
<proteinExistence type="predicted"/>
<comment type="caution">
    <text evidence="2">The sequence shown here is derived from an EMBL/GenBank/DDBJ whole genome shotgun (WGS) entry which is preliminary data.</text>
</comment>
<feature type="region of interest" description="Disordered" evidence="1">
    <location>
        <begin position="214"/>
        <end position="233"/>
    </location>
</feature>
<accession>A0ABQ2B2C5</accession>
<dbReference type="EMBL" id="BMFW01000061">
    <property type="protein sequence ID" value="GGI03147.1"/>
    <property type="molecule type" value="Genomic_DNA"/>
</dbReference>
<protein>
    <submittedName>
        <fullName evidence="2">Uncharacterized protein</fullName>
    </submittedName>
</protein>
<organism evidence="2 3">
    <name type="scientific">Arthrobacter liuii</name>
    <dbReference type="NCBI Taxonomy" id="1476996"/>
    <lineage>
        <taxon>Bacteria</taxon>
        <taxon>Bacillati</taxon>
        <taxon>Actinomycetota</taxon>
        <taxon>Actinomycetes</taxon>
        <taxon>Micrococcales</taxon>
        <taxon>Micrococcaceae</taxon>
        <taxon>Arthrobacter</taxon>
    </lineage>
</organism>
<feature type="compositionally biased region" description="Polar residues" evidence="1">
    <location>
        <begin position="175"/>
        <end position="187"/>
    </location>
</feature>
<dbReference type="RefSeq" id="WP_188573845.1">
    <property type="nucleotide sequence ID" value="NZ_BMFW01000061.1"/>
</dbReference>